<accession>A0A840PGX7</accession>
<protein>
    <recommendedName>
        <fullName evidence="2">PPM-type phosphatase domain-containing protein</fullName>
    </recommendedName>
</protein>
<dbReference type="Proteomes" id="UP000578449">
    <property type="component" value="Unassembled WGS sequence"/>
</dbReference>
<reference evidence="3 4" key="1">
    <citation type="submission" date="2020-08" db="EMBL/GenBank/DDBJ databases">
        <title>Genomic Encyclopedia of Type Strains, Phase IV (KMG-IV): sequencing the most valuable type-strain genomes for metagenomic binning, comparative biology and taxonomic classification.</title>
        <authorList>
            <person name="Goeker M."/>
        </authorList>
    </citation>
    <scope>NUCLEOTIDE SEQUENCE [LARGE SCALE GENOMIC DNA]</scope>
    <source>
        <strain evidence="3 4">DSM 45615</strain>
    </source>
</reference>
<dbReference type="SUPFAM" id="SSF81606">
    <property type="entry name" value="PP2C-like"/>
    <property type="match status" value="1"/>
</dbReference>
<gene>
    <name evidence="3" type="ORF">HNP84_008576</name>
</gene>
<dbReference type="Gene3D" id="3.60.40.10">
    <property type="entry name" value="PPM-type phosphatase domain"/>
    <property type="match status" value="1"/>
</dbReference>
<comment type="caution">
    <text evidence="3">The sequence shown here is derived from an EMBL/GenBank/DDBJ whole genome shotgun (WGS) entry which is preliminary data.</text>
</comment>
<dbReference type="SMART" id="SM00331">
    <property type="entry name" value="PP2C_SIG"/>
    <property type="match status" value="1"/>
</dbReference>
<dbReference type="PANTHER" id="PTHR43156:SF2">
    <property type="entry name" value="STAGE II SPORULATION PROTEIN E"/>
    <property type="match status" value="1"/>
</dbReference>
<keyword evidence="4" id="KW-1185">Reference proteome</keyword>
<dbReference type="GO" id="GO:0016791">
    <property type="term" value="F:phosphatase activity"/>
    <property type="evidence" value="ECO:0007669"/>
    <property type="project" value="TreeGrafter"/>
</dbReference>
<sequence length="407" mass="44240">MMPERAGPAIGDLLTASHLATLEDLPRLLGVHGPPAGLFDPVIYVADLQDQYLVPIPGQRDTQDAELKRIQIDVTPAGNAFRNVEIVRLAGPRGTRRLWVPMLDGTERVGVIGFTVPADDDTHLRRASWVASLMAMLVVSKRDSSDTYARMVRTRPMQLSAEVLWNLLPSGTFANDNVVVAAALEPAYEVGGDAFDYGIAGDLLHVSIFDAMGHDISAGLTATIALGACRNKRRQGADLPATSEAIDEAIAYHFTDTRFTTGILADLDTRSGALTWVNRGHYPPLVLRGGHRVATLESPSPEPPMGLRMGLSAGASHYQLEPGDRLLFHTDGVIEAQSPSGEVFGIDRFIDLIVRQEAAGLSAPESLRRLIQAILAHQQGHLQDDATVLLVEWRTQHQGRLVPETQW</sequence>
<dbReference type="PANTHER" id="PTHR43156">
    <property type="entry name" value="STAGE II SPORULATION PROTEIN E-RELATED"/>
    <property type="match status" value="1"/>
</dbReference>
<evidence type="ECO:0000256" key="1">
    <source>
        <dbReference type="ARBA" id="ARBA00022801"/>
    </source>
</evidence>
<dbReference type="AlphaFoldDB" id="A0A840PGX7"/>
<name>A0A840PGX7_9ACTN</name>
<dbReference type="InterPro" id="IPR001932">
    <property type="entry name" value="PPM-type_phosphatase-like_dom"/>
</dbReference>
<evidence type="ECO:0000313" key="4">
    <source>
        <dbReference type="Proteomes" id="UP000578449"/>
    </source>
</evidence>
<feature type="domain" description="PPM-type phosphatase" evidence="2">
    <location>
        <begin position="175"/>
        <end position="393"/>
    </location>
</feature>
<proteinExistence type="predicted"/>
<dbReference type="EMBL" id="JACHGN010000025">
    <property type="protein sequence ID" value="MBB5138818.1"/>
    <property type="molecule type" value="Genomic_DNA"/>
</dbReference>
<dbReference type="InterPro" id="IPR036457">
    <property type="entry name" value="PPM-type-like_dom_sf"/>
</dbReference>
<keyword evidence="1" id="KW-0378">Hydrolase</keyword>
<organism evidence="3 4">
    <name type="scientific">Thermocatellispora tengchongensis</name>
    <dbReference type="NCBI Taxonomy" id="1073253"/>
    <lineage>
        <taxon>Bacteria</taxon>
        <taxon>Bacillati</taxon>
        <taxon>Actinomycetota</taxon>
        <taxon>Actinomycetes</taxon>
        <taxon>Streptosporangiales</taxon>
        <taxon>Streptosporangiaceae</taxon>
        <taxon>Thermocatellispora</taxon>
    </lineage>
</organism>
<evidence type="ECO:0000259" key="2">
    <source>
        <dbReference type="SMART" id="SM00331"/>
    </source>
</evidence>
<dbReference type="InterPro" id="IPR052016">
    <property type="entry name" value="Bact_Sigma-Reg"/>
</dbReference>
<dbReference type="Pfam" id="PF07228">
    <property type="entry name" value="SpoIIE"/>
    <property type="match status" value="1"/>
</dbReference>
<evidence type="ECO:0000313" key="3">
    <source>
        <dbReference type="EMBL" id="MBB5138818.1"/>
    </source>
</evidence>